<feature type="domain" description="RecX third three-helical" evidence="7">
    <location>
        <begin position="140"/>
        <end position="181"/>
    </location>
</feature>
<organism evidence="8 9">
    <name type="scientific">Candidatus Schmidhempelia bombi str. Bimp</name>
    <dbReference type="NCBI Taxonomy" id="1387197"/>
    <lineage>
        <taxon>Bacteria</taxon>
        <taxon>Pseudomonadati</taxon>
        <taxon>Pseudomonadota</taxon>
        <taxon>Gammaproteobacteria</taxon>
        <taxon>Orbales</taxon>
        <taxon>Orbaceae</taxon>
        <taxon>Candidatus Schmidhempelia</taxon>
    </lineage>
</organism>
<evidence type="ECO:0000256" key="5">
    <source>
        <dbReference type="HAMAP-Rule" id="MF_01114"/>
    </source>
</evidence>
<dbReference type="HAMAP" id="MF_01114">
    <property type="entry name" value="RecX"/>
    <property type="match status" value="1"/>
</dbReference>
<evidence type="ECO:0000256" key="1">
    <source>
        <dbReference type="ARBA" id="ARBA00004496"/>
    </source>
</evidence>
<name>A0AB94IC59_9GAMM</name>
<dbReference type="PANTHER" id="PTHR33602:SF1">
    <property type="entry name" value="REGULATORY PROTEIN RECX FAMILY PROTEIN"/>
    <property type="match status" value="1"/>
</dbReference>
<dbReference type="GO" id="GO:0005737">
    <property type="term" value="C:cytoplasm"/>
    <property type="evidence" value="ECO:0007669"/>
    <property type="project" value="UniProtKB-SubCell"/>
</dbReference>
<evidence type="ECO:0000256" key="2">
    <source>
        <dbReference type="ARBA" id="ARBA00009695"/>
    </source>
</evidence>
<comment type="caution">
    <text evidence="8">The sequence shown here is derived from an EMBL/GenBank/DDBJ whole genome shotgun (WGS) entry which is preliminary data.</text>
</comment>
<evidence type="ECO:0000259" key="7">
    <source>
        <dbReference type="Pfam" id="PF21981"/>
    </source>
</evidence>
<evidence type="ECO:0000313" key="8">
    <source>
        <dbReference type="EMBL" id="TEA26995.1"/>
    </source>
</evidence>
<dbReference type="AlphaFoldDB" id="A0AB94IC59"/>
<feature type="domain" description="RecX second three-helical" evidence="6">
    <location>
        <begin position="90"/>
        <end position="128"/>
    </location>
</feature>
<evidence type="ECO:0000256" key="4">
    <source>
        <dbReference type="ARBA" id="ARBA00022490"/>
    </source>
</evidence>
<dbReference type="InterPro" id="IPR036388">
    <property type="entry name" value="WH-like_DNA-bd_sf"/>
</dbReference>
<dbReference type="Gene3D" id="1.10.10.10">
    <property type="entry name" value="Winged helix-like DNA-binding domain superfamily/Winged helix DNA-binding domain"/>
    <property type="match status" value="3"/>
</dbReference>
<keyword evidence="4 5" id="KW-0963">Cytoplasm</keyword>
<comment type="function">
    <text evidence="5">Modulates RecA activity.</text>
</comment>
<dbReference type="InterPro" id="IPR003783">
    <property type="entry name" value="Regulatory_RecX"/>
</dbReference>
<dbReference type="PANTHER" id="PTHR33602">
    <property type="entry name" value="REGULATORY PROTEIN RECX FAMILY PROTEIN"/>
    <property type="match status" value="1"/>
</dbReference>
<dbReference type="EMBL" id="AWGA01000058">
    <property type="protein sequence ID" value="TEA26995.1"/>
    <property type="molecule type" value="Genomic_DNA"/>
</dbReference>
<evidence type="ECO:0000313" key="9">
    <source>
        <dbReference type="Proteomes" id="UP000506160"/>
    </source>
</evidence>
<dbReference type="Pfam" id="PF02631">
    <property type="entry name" value="RecX_HTH2"/>
    <property type="match status" value="1"/>
</dbReference>
<reference evidence="8 9" key="1">
    <citation type="journal article" date="2014" name="Appl. Environ. Microbiol.">
        <title>Genomic features of a bumble bee symbiont reflect its host environment.</title>
        <authorList>
            <person name="Martinson V.G."/>
            <person name="Magoc T."/>
            <person name="Koch H."/>
            <person name="Salzberg S.L."/>
            <person name="Moran N.A."/>
        </authorList>
    </citation>
    <scope>NUCLEOTIDE SEQUENCE [LARGE SCALE GENOMIC DNA]</scope>
    <source>
        <strain evidence="8 9">Bimp</strain>
    </source>
</reference>
<evidence type="ECO:0000259" key="6">
    <source>
        <dbReference type="Pfam" id="PF02631"/>
    </source>
</evidence>
<dbReference type="Proteomes" id="UP000506160">
    <property type="component" value="Unassembled WGS sequence"/>
</dbReference>
<sequence>MNYKKEQPLLFDKIILDKAVQLLAQRNHTELELNQKLWLFFSKKLSRQMSSAFNQSEYDYSYSQHDDFSLNLKNKISEIVCYCQQKNWLNEEDFVADYIAMRQRKGFGYKRIELELKQKGVKSEIIRSKLINLSSQKTSLEQITNLIQRRYGVINVSDMKQRQKIHRFLLNRGFSHQLIQRLYNASLDEDRQ</sequence>
<dbReference type="GO" id="GO:0006282">
    <property type="term" value="P:regulation of DNA repair"/>
    <property type="evidence" value="ECO:0007669"/>
    <property type="project" value="UniProtKB-UniRule"/>
</dbReference>
<comment type="similarity">
    <text evidence="2 5">Belongs to the RecX family.</text>
</comment>
<accession>A0AB94IC59</accession>
<dbReference type="Pfam" id="PF21981">
    <property type="entry name" value="RecX_HTH3"/>
    <property type="match status" value="1"/>
</dbReference>
<comment type="subcellular location">
    <subcellularLocation>
        <location evidence="1 5">Cytoplasm</location>
    </subcellularLocation>
</comment>
<dbReference type="InterPro" id="IPR053925">
    <property type="entry name" value="RecX_HTH_3rd"/>
</dbReference>
<protein>
    <recommendedName>
        <fullName evidence="3 5">Regulatory protein RecX</fullName>
    </recommendedName>
</protein>
<gene>
    <name evidence="5" type="primary">recX</name>
    <name evidence="8" type="ORF">O970_05935</name>
</gene>
<proteinExistence type="inferred from homology"/>
<dbReference type="RefSeq" id="WP_024496219.1">
    <property type="nucleotide sequence ID" value="NZ_AWGA01000058.1"/>
</dbReference>
<dbReference type="InterPro" id="IPR053924">
    <property type="entry name" value="RecX_HTH_2nd"/>
</dbReference>
<evidence type="ECO:0000256" key="3">
    <source>
        <dbReference type="ARBA" id="ARBA00018111"/>
    </source>
</evidence>
<keyword evidence="9" id="KW-1185">Reference proteome</keyword>